<organism evidence="1 2">
    <name type="scientific">Klebsiella variicola (strain 342)</name>
    <name type="common">Klebsiella pneumoniae</name>
    <dbReference type="NCBI Taxonomy" id="507522"/>
    <lineage>
        <taxon>Bacteria</taxon>
        <taxon>Pseudomonadati</taxon>
        <taxon>Pseudomonadota</taxon>
        <taxon>Gammaproteobacteria</taxon>
        <taxon>Enterobacterales</taxon>
        <taxon>Enterobacteriaceae</taxon>
        <taxon>Klebsiella/Raoultella group</taxon>
        <taxon>Klebsiella</taxon>
        <taxon>Klebsiella pneumoniae complex</taxon>
    </lineage>
</organism>
<proteinExistence type="predicted"/>
<accession>B5XXA9</accession>
<dbReference type="Proteomes" id="UP000001734">
    <property type="component" value="Chromosome"/>
</dbReference>
<sequence length="39" mass="4562">MMMLTFLAKMTDSEDLDKGHCHAVAALRRLLWQKREISD</sequence>
<dbReference type="BioCyc" id="KPNE507522:GI0B-2584-MONOMER"/>
<gene>
    <name evidence="1" type="ordered locus">KPK_2592</name>
</gene>
<dbReference type="HOGENOM" id="CLU_3311306_0_0_6"/>
<dbReference type="KEGG" id="kpe:KPK_2592"/>
<dbReference type="AlphaFoldDB" id="B5XXA9"/>
<reference evidence="1 2" key="1">
    <citation type="journal article" date="2008" name="PLoS Genet.">
        <title>Complete genome sequence of the N2-fixing broad host range endophyte Klebsiella pneumoniae 342 and virulence predictions verified in mice.</title>
        <authorList>
            <person name="Fouts D.E."/>
            <person name="Tyler H.L."/>
            <person name="DeBoy R.T."/>
            <person name="Daugherty S."/>
            <person name="Ren Q."/>
            <person name="Badger J.H."/>
            <person name="Durkin A.S."/>
            <person name="Huot H."/>
            <person name="Shrivastava S."/>
            <person name="Kothari S."/>
            <person name="Dodson R.J."/>
            <person name="Mohamoud Y."/>
            <person name="Khouri H."/>
            <person name="Roesch L.F."/>
            <person name="Krogfelt K.A."/>
            <person name="Struve C."/>
            <person name="Triplett E.W."/>
            <person name="Methe B.A."/>
        </authorList>
    </citation>
    <scope>NUCLEOTIDE SEQUENCE [LARGE SCALE GENOMIC DNA]</scope>
    <source>
        <strain evidence="1 2">342</strain>
    </source>
</reference>
<dbReference type="EMBL" id="CP000964">
    <property type="protein sequence ID" value="ACI10827.1"/>
    <property type="molecule type" value="Genomic_DNA"/>
</dbReference>
<name>B5XXA9_KLEV3</name>
<evidence type="ECO:0000313" key="2">
    <source>
        <dbReference type="Proteomes" id="UP000001734"/>
    </source>
</evidence>
<evidence type="ECO:0000313" key="1">
    <source>
        <dbReference type="EMBL" id="ACI10827.1"/>
    </source>
</evidence>
<protein>
    <submittedName>
        <fullName evidence="1">Uncharacterized protein</fullName>
    </submittedName>
</protein>